<sequence>MATGPLLERRLSPLLQEALTDTPVVLLNGPRQAGKTTLARSLTASGFQYLSLDDAATLLSAREDPTGFVRNLDRAVIDEVQRAPELLLAIKRAVDHDRRPGRFLLTGSADLRTLPAVADSLAGRMEVLTLLPLAGCELEGGPGRWLEVVFAGEAPRLRGPDPVAGSAAALVERVLRGGYPEAVARGTARRREAWLRQYTNALLSRDVRDIASIEKLEQLPRLLRALAQVSGQLTNVNQLAGQVGLDHKTAAKYIGVLEQLFLLRRIQPWWSNRLARIVKAPKIQFLDSGLLASLLGCTSASLERDRTPFGPLLESFVVSELIKLSSWSADDLQVLGYRDKDQKEVDVVIENAAGQVLGVEVKAKATVQRQDFSGLRRLADLAGESFLGGVLLYDGCDTLPMGPGLWAVPLATLWQL</sequence>
<proteinExistence type="predicted"/>
<protein>
    <submittedName>
        <fullName evidence="3">AAA family ATPase</fullName>
    </submittedName>
</protein>
<dbReference type="EMBL" id="PVWP01000001">
    <property type="protein sequence ID" value="PSB39462.1"/>
    <property type="molecule type" value="Genomic_DNA"/>
</dbReference>
<evidence type="ECO:0000259" key="1">
    <source>
        <dbReference type="Pfam" id="PF13173"/>
    </source>
</evidence>
<dbReference type="RefSeq" id="WP_106219653.1">
    <property type="nucleotide sequence ID" value="NZ_PVWP01000001.1"/>
</dbReference>
<feature type="domain" description="AAA" evidence="1">
    <location>
        <begin position="22"/>
        <end position="136"/>
    </location>
</feature>
<reference evidence="3 4" key="1">
    <citation type="submission" date="2018-03" db="EMBL/GenBank/DDBJ databases">
        <title>The ancient ancestry and fast evolution of plastids.</title>
        <authorList>
            <person name="Moore K.R."/>
            <person name="Magnabosco C."/>
            <person name="Momper L."/>
            <person name="Gold D.A."/>
            <person name="Bosak T."/>
            <person name="Fournier G.P."/>
        </authorList>
    </citation>
    <scope>NUCLEOTIDE SEQUENCE [LARGE SCALE GENOMIC DNA]</scope>
    <source>
        <strain evidence="3 4">CCALA 015</strain>
    </source>
</reference>
<evidence type="ECO:0000313" key="4">
    <source>
        <dbReference type="Proteomes" id="UP000238218"/>
    </source>
</evidence>
<dbReference type="Pfam" id="PF13173">
    <property type="entry name" value="AAA_14"/>
    <property type="match status" value="1"/>
</dbReference>
<dbReference type="Pfam" id="PF13635">
    <property type="entry name" value="DUF4143"/>
    <property type="match status" value="1"/>
</dbReference>
<dbReference type="InterPro" id="IPR025420">
    <property type="entry name" value="DUF4143"/>
</dbReference>
<dbReference type="PANTHER" id="PTHR43566">
    <property type="entry name" value="CONSERVED PROTEIN"/>
    <property type="match status" value="1"/>
</dbReference>
<feature type="domain" description="DUF4143" evidence="2">
    <location>
        <begin position="205"/>
        <end position="363"/>
    </location>
</feature>
<dbReference type="SUPFAM" id="SSF52540">
    <property type="entry name" value="P-loop containing nucleoside triphosphate hydrolases"/>
    <property type="match status" value="1"/>
</dbReference>
<gene>
    <name evidence="3" type="ORF">C7B81_02135</name>
</gene>
<keyword evidence="4" id="KW-1185">Reference proteome</keyword>
<dbReference type="Proteomes" id="UP000238218">
    <property type="component" value="Unassembled WGS sequence"/>
</dbReference>
<dbReference type="PANTHER" id="PTHR43566:SF2">
    <property type="entry name" value="DUF4143 DOMAIN-CONTAINING PROTEIN"/>
    <property type="match status" value="1"/>
</dbReference>
<evidence type="ECO:0000259" key="2">
    <source>
        <dbReference type="Pfam" id="PF13635"/>
    </source>
</evidence>
<name>A0ABX5FE69_9CHRO</name>
<accession>A0ABX5FE69</accession>
<organism evidence="3 4">
    <name type="scientific">Aphanothece cf. minutissima CCALA 015</name>
    <dbReference type="NCBI Taxonomy" id="2107695"/>
    <lineage>
        <taxon>Bacteria</taxon>
        <taxon>Bacillati</taxon>
        <taxon>Cyanobacteriota</taxon>
        <taxon>Cyanophyceae</taxon>
        <taxon>Oscillatoriophycideae</taxon>
        <taxon>Chroococcales</taxon>
        <taxon>Aphanothecaceae</taxon>
        <taxon>Aphanothece</taxon>
    </lineage>
</organism>
<dbReference type="InterPro" id="IPR041682">
    <property type="entry name" value="AAA_14"/>
</dbReference>
<evidence type="ECO:0000313" key="3">
    <source>
        <dbReference type="EMBL" id="PSB39462.1"/>
    </source>
</evidence>
<dbReference type="InterPro" id="IPR027417">
    <property type="entry name" value="P-loop_NTPase"/>
</dbReference>
<comment type="caution">
    <text evidence="3">The sequence shown here is derived from an EMBL/GenBank/DDBJ whole genome shotgun (WGS) entry which is preliminary data.</text>
</comment>